<dbReference type="InterPro" id="IPR001128">
    <property type="entry name" value="Cyt_P450"/>
</dbReference>
<keyword evidence="7 13" id="KW-0479">Metal-binding</keyword>
<keyword evidence="6" id="KW-0812">Transmembrane</keyword>
<evidence type="ECO:0000256" key="7">
    <source>
        <dbReference type="ARBA" id="ARBA00022723"/>
    </source>
</evidence>
<evidence type="ECO:0000256" key="1">
    <source>
        <dbReference type="ARBA" id="ARBA00001971"/>
    </source>
</evidence>
<evidence type="ECO:0000256" key="9">
    <source>
        <dbReference type="ARBA" id="ARBA00023002"/>
    </source>
</evidence>
<evidence type="ECO:0000256" key="6">
    <source>
        <dbReference type="ARBA" id="ARBA00022692"/>
    </source>
</evidence>
<dbReference type="InterPro" id="IPR036396">
    <property type="entry name" value="Cyt_P450_sf"/>
</dbReference>
<keyword evidence="11 13" id="KW-0503">Monooxygenase</keyword>
<evidence type="ECO:0000256" key="11">
    <source>
        <dbReference type="ARBA" id="ARBA00023033"/>
    </source>
</evidence>
<organism evidence="14 15">
    <name type="scientific">Somion occarium</name>
    <dbReference type="NCBI Taxonomy" id="3059160"/>
    <lineage>
        <taxon>Eukaryota</taxon>
        <taxon>Fungi</taxon>
        <taxon>Dikarya</taxon>
        <taxon>Basidiomycota</taxon>
        <taxon>Agaricomycotina</taxon>
        <taxon>Agaricomycetes</taxon>
        <taxon>Polyporales</taxon>
        <taxon>Cerrenaceae</taxon>
        <taxon>Somion</taxon>
    </lineage>
</organism>
<dbReference type="InterPro" id="IPR002401">
    <property type="entry name" value="Cyt_P450_E_grp-I"/>
</dbReference>
<evidence type="ECO:0000256" key="3">
    <source>
        <dbReference type="ARBA" id="ARBA00005179"/>
    </source>
</evidence>
<gene>
    <name evidence="14" type="ORF">GFSPODELE1_LOCUS6011</name>
</gene>
<dbReference type="PROSITE" id="PS00086">
    <property type="entry name" value="CYTOCHROME_P450"/>
    <property type="match status" value="1"/>
</dbReference>
<evidence type="ECO:0000256" key="12">
    <source>
        <dbReference type="ARBA" id="ARBA00023136"/>
    </source>
</evidence>
<evidence type="ECO:0000256" key="8">
    <source>
        <dbReference type="ARBA" id="ARBA00022989"/>
    </source>
</evidence>
<dbReference type="EMBL" id="OZ037947">
    <property type="protein sequence ID" value="CAL1706718.1"/>
    <property type="molecule type" value="Genomic_DNA"/>
</dbReference>
<dbReference type="PRINTS" id="PR00463">
    <property type="entry name" value="EP450I"/>
</dbReference>
<dbReference type="CDD" id="cd11065">
    <property type="entry name" value="CYP64-like"/>
    <property type="match status" value="1"/>
</dbReference>
<accession>A0ABP1DI78</accession>
<keyword evidence="15" id="KW-1185">Reference proteome</keyword>
<evidence type="ECO:0000256" key="2">
    <source>
        <dbReference type="ARBA" id="ARBA00004370"/>
    </source>
</evidence>
<dbReference type="Proteomes" id="UP001497453">
    <property type="component" value="Chromosome 4"/>
</dbReference>
<evidence type="ECO:0000313" key="14">
    <source>
        <dbReference type="EMBL" id="CAL1706718.1"/>
    </source>
</evidence>
<reference evidence="15" key="1">
    <citation type="submission" date="2024-04" db="EMBL/GenBank/DDBJ databases">
        <authorList>
            <person name="Shaw F."/>
            <person name="Minotto A."/>
        </authorList>
    </citation>
    <scope>NUCLEOTIDE SEQUENCE [LARGE SCALE GENOMIC DNA]</scope>
</reference>
<evidence type="ECO:0000256" key="5">
    <source>
        <dbReference type="ARBA" id="ARBA00022617"/>
    </source>
</evidence>
<dbReference type="Gene3D" id="1.10.630.10">
    <property type="entry name" value="Cytochrome P450"/>
    <property type="match status" value="1"/>
</dbReference>
<name>A0ABP1DI78_9APHY</name>
<keyword evidence="12" id="KW-0472">Membrane</keyword>
<evidence type="ECO:0008006" key="16">
    <source>
        <dbReference type="Google" id="ProtNLM"/>
    </source>
</evidence>
<sequence length="519" mass="58843">MLHRLSKIGSREPGLPPGPPTLPLIGNLHQFETKHTYRKFTEWAKTYGDIYSIKMGSTTGIVISSPKLAREYIDLRGATTSDRPPVYTDELISGGLELPLSPYGPTWRSMRRAAHDMLSPKACLRHLPIQRAESAQLMFDLLESPQRFYTHTSRYSGSVITSVLYGIHSPVYENGLVEKFDKFTERLESALKPGNSPPVDMYPFMKYLPEILGPTPWKTRCKEVRKEQREIFFGLLDLVVERMEKNQRNGCFIESVLDRQEQYGLDRELIGYLGGSLLQAGNDTTAVFLQTLLVCIISHPAVQRRAQQEIDSVIGPDRLPEFSDFDNLPYLKAVINEVHRFRPIVPITIPHASTADERAGDYMIPKGSILFINAWGIYRHEDYYENPDTFDPDRFLKNPHGTKPGVDPTGCRGDYAFGAGRRICPGLHLANNSIALNAMNLLWAFDFTKAKDPVTGNLIDIDMNALKEESVLLVPKPFRCEIQPRSVEKAKMIRMQFAAAREIFENFEHHMSLKSGEVQ</sequence>
<proteinExistence type="inferred from homology"/>
<evidence type="ECO:0000256" key="4">
    <source>
        <dbReference type="ARBA" id="ARBA00010617"/>
    </source>
</evidence>
<keyword evidence="5 13" id="KW-0349">Heme</keyword>
<evidence type="ECO:0000256" key="10">
    <source>
        <dbReference type="ARBA" id="ARBA00023004"/>
    </source>
</evidence>
<comment type="cofactor">
    <cofactor evidence="1">
        <name>heme</name>
        <dbReference type="ChEBI" id="CHEBI:30413"/>
    </cofactor>
</comment>
<comment type="pathway">
    <text evidence="3">Secondary metabolite biosynthesis.</text>
</comment>
<keyword evidence="10 13" id="KW-0408">Iron</keyword>
<evidence type="ECO:0000313" key="15">
    <source>
        <dbReference type="Proteomes" id="UP001497453"/>
    </source>
</evidence>
<dbReference type="Pfam" id="PF00067">
    <property type="entry name" value="p450"/>
    <property type="match status" value="1"/>
</dbReference>
<dbReference type="PRINTS" id="PR00385">
    <property type="entry name" value="P450"/>
</dbReference>
<comment type="subcellular location">
    <subcellularLocation>
        <location evidence="2">Membrane</location>
    </subcellularLocation>
</comment>
<evidence type="ECO:0000256" key="13">
    <source>
        <dbReference type="RuleBase" id="RU000461"/>
    </source>
</evidence>
<keyword evidence="8" id="KW-1133">Transmembrane helix</keyword>
<keyword evidence="9 13" id="KW-0560">Oxidoreductase</keyword>
<dbReference type="SUPFAM" id="SSF48264">
    <property type="entry name" value="Cytochrome P450"/>
    <property type="match status" value="1"/>
</dbReference>
<dbReference type="PANTHER" id="PTHR46300:SF2">
    <property type="entry name" value="CYTOCHROME P450 MONOOXYGENASE ALNH-RELATED"/>
    <property type="match status" value="1"/>
</dbReference>
<protein>
    <recommendedName>
        <fullName evidence="16">Cytochrome P450</fullName>
    </recommendedName>
</protein>
<dbReference type="InterPro" id="IPR050364">
    <property type="entry name" value="Cytochrome_P450_fung"/>
</dbReference>
<dbReference type="InterPro" id="IPR017972">
    <property type="entry name" value="Cyt_P450_CS"/>
</dbReference>
<comment type="similarity">
    <text evidence="4 13">Belongs to the cytochrome P450 family.</text>
</comment>
<dbReference type="PANTHER" id="PTHR46300">
    <property type="entry name" value="P450, PUTATIVE (EUROFUNG)-RELATED-RELATED"/>
    <property type="match status" value="1"/>
</dbReference>